<dbReference type="EnsemblMetazoa" id="CapteT198028">
    <property type="protein sequence ID" value="CapteP198028"/>
    <property type="gene ID" value="CapteG198028"/>
</dbReference>
<evidence type="ECO:0000313" key="3">
    <source>
        <dbReference type="Proteomes" id="UP000014760"/>
    </source>
</evidence>
<reference evidence="3" key="1">
    <citation type="submission" date="2012-12" db="EMBL/GenBank/DDBJ databases">
        <authorList>
            <person name="Hellsten U."/>
            <person name="Grimwood J."/>
            <person name="Chapman J.A."/>
            <person name="Shapiro H."/>
            <person name="Aerts A."/>
            <person name="Otillar R.P."/>
            <person name="Terry A.Y."/>
            <person name="Boore J.L."/>
            <person name="Simakov O."/>
            <person name="Marletaz F."/>
            <person name="Cho S.-J."/>
            <person name="Edsinger-Gonzales E."/>
            <person name="Havlak P."/>
            <person name="Kuo D.-H."/>
            <person name="Larsson T."/>
            <person name="Lv J."/>
            <person name="Arendt D."/>
            <person name="Savage R."/>
            <person name="Osoegawa K."/>
            <person name="de Jong P."/>
            <person name="Lindberg D.R."/>
            <person name="Seaver E.C."/>
            <person name="Weisblat D.A."/>
            <person name="Putnam N.H."/>
            <person name="Grigoriev I.V."/>
            <person name="Rokhsar D.S."/>
        </authorList>
    </citation>
    <scope>NUCLEOTIDE SEQUENCE</scope>
    <source>
        <strain evidence="3">I ESC-2004</strain>
    </source>
</reference>
<name>R7UF87_CAPTE</name>
<dbReference type="EMBL" id="KB304051">
    <property type="protein sequence ID" value="ELU02433.1"/>
    <property type="molecule type" value="Genomic_DNA"/>
</dbReference>
<organism evidence="1">
    <name type="scientific">Capitella teleta</name>
    <name type="common">Polychaete worm</name>
    <dbReference type="NCBI Taxonomy" id="283909"/>
    <lineage>
        <taxon>Eukaryota</taxon>
        <taxon>Metazoa</taxon>
        <taxon>Spiralia</taxon>
        <taxon>Lophotrochozoa</taxon>
        <taxon>Annelida</taxon>
        <taxon>Polychaeta</taxon>
        <taxon>Sedentaria</taxon>
        <taxon>Scolecida</taxon>
        <taxon>Capitellidae</taxon>
        <taxon>Capitella</taxon>
    </lineage>
</organism>
<reference evidence="1 3" key="2">
    <citation type="journal article" date="2013" name="Nature">
        <title>Insights into bilaterian evolution from three spiralian genomes.</title>
        <authorList>
            <person name="Simakov O."/>
            <person name="Marletaz F."/>
            <person name="Cho S.J."/>
            <person name="Edsinger-Gonzales E."/>
            <person name="Havlak P."/>
            <person name="Hellsten U."/>
            <person name="Kuo D.H."/>
            <person name="Larsson T."/>
            <person name="Lv J."/>
            <person name="Arendt D."/>
            <person name="Savage R."/>
            <person name="Osoegawa K."/>
            <person name="de Jong P."/>
            <person name="Grimwood J."/>
            <person name="Chapman J.A."/>
            <person name="Shapiro H."/>
            <person name="Aerts A."/>
            <person name="Otillar R.P."/>
            <person name="Terry A.Y."/>
            <person name="Boore J.L."/>
            <person name="Grigoriev I.V."/>
            <person name="Lindberg D.R."/>
            <person name="Seaver E.C."/>
            <person name="Weisblat D.A."/>
            <person name="Putnam N.H."/>
            <person name="Rokhsar D.S."/>
        </authorList>
    </citation>
    <scope>NUCLEOTIDE SEQUENCE</scope>
    <source>
        <strain evidence="1 3">I ESC-2004</strain>
    </source>
</reference>
<keyword evidence="3" id="KW-1185">Reference proteome</keyword>
<evidence type="ECO:0000313" key="2">
    <source>
        <dbReference type="EnsemblMetazoa" id="CapteP198028"/>
    </source>
</evidence>
<accession>R7UF87</accession>
<dbReference type="EMBL" id="AMQN01008818">
    <property type="status" value="NOT_ANNOTATED_CDS"/>
    <property type="molecule type" value="Genomic_DNA"/>
</dbReference>
<gene>
    <name evidence="1" type="ORF">CAPTEDRAFT_198028</name>
</gene>
<evidence type="ECO:0000313" key="1">
    <source>
        <dbReference type="EMBL" id="ELU02433.1"/>
    </source>
</evidence>
<dbReference type="Proteomes" id="UP000014760">
    <property type="component" value="Unassembled WGS sequence"/>
</dbReference>
<dbReference type="AlphaFoldDB" id="R7UF87"/>
<reference evidence="2" key="3">
    <citation type="submission" date="2015-06" db="UniProtKB">
        <authorList>
            <consortium name="EnsemblMetazoa"/>
        </authorList>
    </citation>
    <scope>IDENTIFICATION</scope>
</reference>
<sequence>MTNTKRGHRKTKYTKVHKVQKYILCFLYTWDLRGLGFAKRGNNSFAFFRDHKQPLWYCKCANVIHTLPHPPPPGFPYRGGREMKAVAVKAIIIDLSYKEGHNYVTHARGLHGHPRRQQHAPSGAPVATVKCHRNSHLFNANDITRPLYRNYISGDSKLVYLITIIQVRTVLHEFHMILDQDVFSAGIPENPLVSFVVSHEHGCQRCSVMSLQQFHQVPICVVCCCGHECFQSTKCDPPPSLRTVVLVELLITGKKGKFVILKKRDNSLACHLPLIMSVKVFSLPHSDDTPRTDKDTVRTKTVNPAPISCCCCANILLRSIQHVHPLRRALIKLSVSFPVFSTDTDDIDNWVAEID</sequence>
<protein>
    <submittedName>
        <fullName evidence="1 2">Uncharacterized protein</fullName>
    </submittedName>
</protein>
<proteinExistence type="predicted"/>
<dbReference type="HOGENOM" id="CLU_781308_0_0_1"/>